<accession>A0ABP0ERS8</accession>
<keyword evidence="3" id="KW-1185">Reference proteome</keyword>
<feature type="transmembrane region" description="Helical" evidence="1">
    <location>
        <begin position="7"/>
        <end position="26"/>
    </location>
</feature>
<proteinExistence type="predicted"/>
<dbReference type="Proteomes" id="UP001314181">
    <property type="component" value="Unassembled WGS sequence"/>
</dbReference>
<reference evidence="2 3" key="1">
    <citation type="submission" date="2024-01" db="EMBL/GenBank/DDBJ databases">
        <authorList>
            <person name="Kunselman E."/>
        </authorList>
    </citation>
    <scope>NUCLEOTIDE SEQUENCE [LARGE SCALE GENOMIC DNA]</scope>
    <source>
        <strain evidence="2">2 abalone samples</strain>
    </source>
</reference>
<sequence length="40" mass="4698">MYSCVKCVLDIVISMAIILFTMYYSIQHINSIILYAYWSS</sequence>
<keyword evidence="1" id="KW-1133">Transmembrane helix</keyword>
<comment type="caution">
    <text evidence="2">The sequence shown here is derived from an EMBL/GenBank/DDBJ whole genome shotgun (WGS) entry which is preliminary data.</text>
</comment>
<dbReference type="EMBL" id="CAWVOK010000006">
    <property type="protein sequence ID" value="CAK8162409.1"/>
    <property type="molecule type" value="Genomic_DNA"/>
</dbReference>
<protein>
    <submittedName>
        <fullName evidence="2">Uncharacterized protein</fullName>
    </submittedName>
</protein>
<name>A0ABP0ERS8_9RICK</name>
<gene>
    <name evidence="2" type="ORF">CAXC1_150003</name>
</gene>
<organism evidence="2 3">
    <name type="scientific">Candidatus Xenohaliotis californiensis</name>
    <dbReference type="NCBI Taxonomy" id="84677"/>
    <lineage>
        <taxon>Bacteria</taxon>
        <taxon>Pseudomonadati</taxon>
        <taxon>Pseudomonadota</taxon>
        <taxon>Alphaproteobacteria</taxon>
        <taxon>Rickettsiales</taxon>
        <taxon>Anaplasmataceae</taxon>
        <taxon>Candidatus Xenohaliotis</taxon>
    </lineage>
</organism>
<evidence type="ECO:0000313" key="3">
    <source>
        <dbReference type="Proteomes" id="UP001314181"/>
    </source>
</evidence>
<evidence type="ECO:0000256" key="1">
    <source>
        <dbReference type="SAM" id="Phobius"/>
    </source>
</evidence>
<keyword evidence="1" id="KW-0812">Transmembrane</keyword>
<keyword evidence="1" id="KW-0472">Membrane</keyword>
<evidence type="ECO:0000313" key="2">
    <source>
        <dbReference type="EMBL" id="CAK8162409.1"/>
    </source>
</evidence>